<dbReference type="SMART" id="SM00739">
    <property type="entry name" value="KOW"/>
    <property type="match status" value="1"/>
</dbReference>
<dbReference type="PANTHER" id="PTHR11127:SF2">
    <property type="entry name" value="LARGE RIBOSOMAL SUBUNIT PROTEIN EL14"/>
    <property type="match status" value="1"/>
</dbReference>
<comment type="subcellular location">
    <subcellularLocation>
        <location evidence="2">Cytoplasm</location>
    </subcellularLocation>
</comment>
<name>A0A316VY10_9BASI</name>
<dbReference type="Gene3D" id="2.30.30.30">
    <property type="match status" value="1"/>
</dbReference>
<evidence type="ECO:0000313" key="8">
    <source>
        <dbReference type="EMBL" id="PWN42370.1"/>
    </source>
</evidence>
<evidence type="ECO:0000259" key="7">
    <source>
        <dbReference type="SMART" id="SM00739"/>
    </source>
</evidence>
<evidence type="ECO:0000256" key="6">
    <source>
        <dbReference type="ARBA" id="ARBA00023274"/>
    </source>
</evidence>
<keyword evidence="5 8" id="KW-0689">Ribosomal protein</keyword>
<comment type="similarity">
    <text evidence="3">Belongs to the eukaryotic ribosomal protein eL14 family.</text>
</comment>
<evidence type="ECO:0000313" key="9">
    <source>
        <dbReference type="Proteomes" id="UP000245783"/>
    </source>
</evidence>
<feature type="domain" description="KOW" evidence="7">
    <location>
        <begin position="6"/>
        <end position="33"/>
    </location>
</feature>
<keyword evidence="4" id="KW-0963">Cytoplasm</keyword>
<dbReference type="PANTHER" id="PTHR11127">
    <property type="entry name" value="60S RIBOSOMAL PROTEIN L14"/>
    <property type="match status" value="1"/>
</dbReference>
<evidence type="ECO:0000256" key="5">
    <source>
        <dbReference type="ARBA" id="ARBA00022980"/>
    </source>
</evidence>
<dbReference type="AlphaFoldDB" id="A0A316VY10"/>
<protein>
    <submittedName>
        <fullName evidence="8">Putative RPL14B-ribosomal protein</fullName>
    </submittedName>
</protein>
<reference evidence="8 9" key="1">
    <citation type="journal article" date="2018" name="Mol. Biol. Evol.">
        <title>Broad Genomic Sampling Reveals a Smut Pathogenic Ancestry of the Fungal Clade Ustilaginomycotina.</title>
        <authorList>
            <person name="Kijpornyongpan T."/>
            <person name="Mondo S.J."/>
            <person name="Barry K."/>
            <person name="Sandor L."/>
            <person name="Lee J."/>
            <person name="Lipzen A."/>
            <person name="Pangilinan J."/>
            <person name="LaButti K."/>
            <person name="Hainaut M."/>
            <person name="Henrissat B."/>
            <person name="Grigoriev I.V."/>
            <person name="Spatafora J.W."/>
            <person name="Aime M.C."/>
        </authorList>
    </citation>
    <scope>NUCLEOTIDE SEQUENCE [LARGE SCALE GENOMIC DNA]</scope>
    <source>
        <strain evidence="8 9">MCA 4658</strain>
    </source>
</reference>
<dbReference type="InterPro" id="IPR002784">
    <property type="entry name" value="Ribosomal_eL14_dom"/>
</dbReference>
<dbReference type="InterPro" id="IPR008991">
    <property type="entry name" value="Translation_prot_SH3-like_sf"/>
</dbReference>
<dbReference type="GO" id="GO:0042273">
    <property type="term" value="P:ribosomal large subunit biogenesis"/>
    <property type="evidence" value="ECO:0007669"/>
    <property type="project" value="TreeGrafter"/>
</dbReference>
<dbReference type="GO" id="GO:0022625">
    <property type="term" value="C:cytosolic large ribosomal subunit"/>
    <property type="evidence" value="ECO:0007669"/>
    <property type="project" value="TreeGrafter"/>
</dbReference>
<dbReference type="GeneID" id="37038023"/>
<organism evidence="8 9">
    <name type="scientific">Ceraceosorus guamensis</name>
    <dbReference type="NCBI Taxonomy" id="1522189"/>
    <lineage>
        <taxon>Eukaryota</taxon>
        <taxon>Fungi</taxon>
        <taxon>Dikarya</taxon>
        <taxon>Basidiomycota</taxon>
        <taxon>Ustilaginomycotina</taxon>
        <taxon>Exobasidiomycetes</taxon>
        <taxon>Ceraceosorales</taxon>
        <taxon>Ceraceosoraceae</taxon>
        <taxon>Ceraceosorus</taxon>
    </lineage>
</organism>
<dbReference type="FunFam" id="2.30.30.30:FF:000030">
    <property type="entry name" value="60S ribosomal protein L14"/>
    <property type="match status" value="1"/>
</dbReference>
<sequence>MAFKRYVQVGRVVLINQGPNEGKLAVIVEIIDHNKALIDGPCTGVDRQPLAYRNISLTPYVIKAVARGMGSGAIAKKWQASGVDEKFAQSAWAKKRAARQAKADTSDFDRFQIMLLKKQRRSLVSRQAAKIKA</sequence>
<dbReference type="Gene3D" id="6.10.250.2270">
    <property type="match status" value="1"/>
</dbReference>
<proteinExistence type="inferred from homology"/>
<dbReference type="InterPro" id="IPR005824">
    <property type="entry name" value="KOW"/>
</dbReference>
<dbReference type="RefSeq" id="XP_025369530.1">
    <property type="nucleotide sequence ID" value="XM_025516153.1"/>
</dbReference>
<dbReference type="SUPFAM" id="SSF50104">
    <property type="entry name" value="Translation proteins SH3-like domain"/>
    <property type="match status" value="1"/>
</dbReference>
<dbReference type="GO" id="GO:0003735">
    <property type="term" value="F:structural constituent of ribosome"/>
    <property type="evidence" value="ECO:0007669"/>
    <property type="project" value="InterPro"/>
</dbReference>
<evidence type="ECO:0000256" key="1">
    <source>
        <dbReference type="ARBA" id="ARBA00004021"/>
    </source>
</evidence>
<dbReference type="GO" id="GO:0003723">
    <property type="term" value="F:RNA binding"/>
    <property type="evidence" value="ECO:0007669"/>
    <property type="project" value="InterPro"/>
</dbReference>
<dbReference type="Proteomes" id="UP000245783">
    <property type="component" value="Unassembled WGS sequence"/>
</dbReference>
<evidence type="ECO:0000256" key="4">
    <source>
        <dbReference type="ARBA" id="ARBA00022490"/>
    </source>
</evidence>
<comment type="function">
    <text evidence="1">Component of the ribosome, a large ribonucleoprotein complex responsible for the synthesis of proteins in the cell. The small ribosomal subunit (SSU) binds messenger RNAs (mRNAs) and translates the encoded message by selecting cognate aminoacyl-transfer RNA (tRNA) molecules. The large subunit (LSU) contains the ribosomal catalytic site termed the peptidyl transferase center (PTC), which catalyzes the formation of peptide bonds, thereby polymerizing the amino acids delivered by tRNAs into a polypeptide chain. The nascent polypeptides leave the ribosome through a tunnel in the LSU and interact with protein factors that function in enzymatic processing, targeting, and the membrane insertion of nascent chains at the exit of the ribosomal tunnel.</text>
</comment>
<keyword evidence="9" id="KW-1185">Reference proteome</keyword>
<dbReference type="GO" id="GO:0006412">
    <property type="term" value="P:translation"/>
    <property type="evidence" value="ECO:0007669"/>
    <property type="project" value="InterPro"/>
</dbReference>
<dbReference type="CDD" id="cd23702">
    <property type="entry name" value="eL14"/>
    <property type="match status" value="1"/>
</dbReference>
<dbReference type="EMBL" id="KZ819380">
    <property type="protein sequence ID" value="PWN42370.1"/>
    <property type="molecule type" value="Genomic_DNA"/>
</dbReference>
<dbReference type="Pfam" id="PF00467">
    <property type="entry name" value="KOW"/>
    <property type="match status" value="1"/>
</dbReference>
<accession>A0A316VY10</accession>
<dbReference type="OrthoDB" id="1875589at2759"/>
<dbReference type="FunCoup" id="A0A316VY10">
    <property type="interactions" value="451"/>
</dbReference>
<dbReference type="STRING" id="1522189.A0A316VY10"/>
<dbReference type="InterPro" id="IPR039660">
    <property type="entry name" value="Ribosomal_eL14"/>
</dbReference>
<dbReference type="Pfam" id="PF01929">
    <property type="entry name" value="Ribosomal_L14e"/>
    <property type="match status" value="1"/>
</dbReference>
<evidence type="ECO:0000256" key="2">
    <source>
        <dbReference type="ARBA" id="ARBA00004496"/>
    </source>
</evidence>
<dbReference type="InterPro" id="IPR014722">
    <property type="entry name" value="Rib_uL2_dom2"/>
</dbReference>
<keyword evidence="6" id="KW-0687">Ribonucleoprotein</keyword>
<dbReference type="InParanoid" id="A0A316VY10"/>
<evidence type="ECO:0000256" key="3">
    <source>
        <dbReference type="ARBA" id="ARBA00006592"/>
    </source>
</evidence>
<gene>
    <name evidence="8" type="ORF">IE81DRAFT_347474</name>
</gene>